<dbReference type="NCBIfam" id="NF047515">
    <property type="entry name" value="SpiroCoCo_C"/>
    <property type="match status" value="1"/>
</dbReference>
<keyword evidence="3" id="KW-1185">Reference proteome</keyword>
<dbReference type="KEGG" id="ssm:Spirs_3200"/>
<protein>
    <submittedName>
        <fullName evidence="2">Uncharacterized protein</fullName>
    </submittedName>
</protein>
<feature type="coiled-coil region" evidence="1">
    <location>
        <begin position="187"/>
        <end position="221"/>
    </location>
</feature>
<dbReference type="EMBL" id="CP002116">
    <property type="protein sequence ID" value="ADK82298.1"/>
    <property type="molecule type" value="Genomic_DNA"/>
</dbReference>
<dbReference type="AlphaFoldDB" id="E1R5H0"/>
<dbReference type="Proteomes" id="UP000002318">
    <property type="component" value="Chromosome"/>
</dbReference>
<evidence type="ECO:0000313" key="3">
    <source>
        <dbReference type="Proteomes" id="UP000002318"/>
    </source>
</evidence>
<organism evidence="2 3">
    <name type="scientific">Sediminispirochaeta smaragdinae (strain DSM 11293 / JCM 15392 / SEBR 4228)</name>
    <name type="common">Spirochaeta smaragdinae</name>
    <dbReference type="NCBI Taxonomy" id="573413"/>
    <lineage>
        <taxon>Bacteria</taxon>
        <taxon>Pseudomonadati</taxon>
        <taxon>Spirochaetota</taxon>
        <taxon>Spirochaetia</taxon>
        <taxon>Spirochaetales</taxon>
        <taxon>Spirochaetaceae</taxon>
        <taxon>Sediminispirochaeta</taxon>
    </lineage>
</organism>
<sequence length="1130" mass="130373">MVFSLGNVITLLIVVLVLALYRQMDRNNRSLDKIRRYSEKIKGELDGFVDGKTQEVKNLAIDLDVHQKTGKEILKRIVGIEEELGKKAEKIELVHERISEYDKTLGELGRMTGQVEENLKRLHEESEFVDKVGKRVKEAGVRILQLEKQIPEINGKFTKENDTALRKVSAEVLKRTRQIVTGVHKEVEEAETRIHSFTEQLDRLEDRRSSMEAETMKAIEAGLDEQLYRAEQRGESLVAGFDEGLSGTLEKRKKEGDLFLQQLQGGQEQLNQSLARFRDEMSAIESAYQESLERAAKRGENLDDEVFELLRKNIEAKRQETESRLLADIQSTANAAEKSRSEVDQRLGAFEKGINDRYEALTKTADAAALQLDELTERSGRLDTDLKQRQEEKLAGFEHTIEKTFTELEDKISSWEEEVSYRFTRIEEVSADIDSLEANLRDSMERVSSRVRDDFGLFKDEMAGYRSDEKERADTEIGEIRSAIAGVEEELNQLKNQAYQNVSEKLEVFESEFFGDLQRRAGQMDERIEAWKKDVEMRLEELGTNGENGRQKLEIEYADDLKQRLSSFQGKIYAQQEKFEQQVAAFQERIGERMNTTGQALGGLEESLKNQILEAKESSRLAFQKEFSDYDSSVSSQIKRQERELTSRLTEISEGVEAKQVELSQMMESARSDLSGWQEKVLQELEETKGELSGDYSELKKSTEENIGALRRDFEAQRDDLILQTQEERTRLKNELKEISDTILAFEGDLRKRTESAFDNFNRDYENFSIEIQKRNRDFQADIDERIKDFKAFGADTKDKVEQMQKKLLGRIEENSGALDAQLQDIDKRLKQFLAQTKLFERADALKIGLQETIEDLKVEINRIEGQSQEIRETERKFQSIRKLGDEVNGRLNRFLAEKKRLEEMEGDFKKLINISQAVDVKLDQVTGSHDELQSIQARLRSLEDLEKEIEQRYERLEKRRDVMDSTIEGVDSNFQRMTDLEKELKEIDSKLLELPETIDELRRRIDTLAINKRKAEDAMEQLEKVDTLLSDSEKRIDELQKAREWLARTETRLEEVSKQAQEQVKLLGSIMKSDGATGSDKRGGAPGMNARELVSRLARQGWTVDQISRATKLSRGEVELILEMIPNNR</sequence>
<keyword evidence="1" id="KW-0175">Coiled coil</keyword>
<dbReference type="PANTHER" id="PTHR32114:SF2">
    <property type="entry name" value="ABC TRANSPORTER ABCH.3"/>
    <property type="match status" value="1"/>
</dbReference>
<accession>E1R5H0</accession>
<feature type="coiled-coil region" evidence="1">
    <location>
        <begin position="847"/>
        <end position="884"/>
    </location>
</feature>
<dbReference type="OrthoDB" id="353238at2"/>
<name>E1R5H0_SEDSS</name>
<dbReference type="eggNOG" id="COG1196">
    <property type="taxonomic scope" value="Bacteria"/>
</dbReference>
<feature type="coiled-coil region" evidence="1">
    <location>
        <begin position="933"/>
        <end position="967"/>
    </location>
</feature>
<dbReference type="PANTHER" id="PTHR32114">
    <property type="entry name" value="ABC TRANSPORTER ABCH.3"/>
    <property type="match status" value="1"/>
</dbReference>
<feature type="coiled-coil region" evidence="1">
    <location>
        <begin position="682"/>
        <end position="742"/>
    </location>
</feature>
<dbReference type="STRING" id="573413.Spirs_3200"/>
<gene>
    <name evidence="2" type="ordered locus">Spirs_3200</name>
</gene>
<dbReference type="Gene3D" id="1.20.120.20">
    <property type="entry name" value="Apolipoprotein"/>
    <property type="match status" value="1"/>
</dbReference>
<proteinExistence type="predicted"/>
<dbReference type="HOGENOM" id="CLU_004535_0_0_12"/>
<feature type="coiled-coil region" evidence="1">
    <location>
        <begin position="999"/>
        <end position="1067"/>
    </location>
</feature>
<feature type="coiled-coil region" evidence="1">
    <location>
        <begin position="470"/>
        <end position="497"/>
    </location>
</feature>
<feature type="coiled-coil region" evidence="1">
    <location>
        <begin position="358"/>
        <end position="392"/>
    </location>
</feature>
<feature type="coiled-coil region" evidence="1">
    <location>
        <begin position="260"/>
        <end position="287"/>
    </location>
</feature>
<dbReference type="RefSeq" id="WP_013255757.1">
    <property type="nucleotide sequence ID" value="NC_014364.1"/>
</dbReference>
<evidence type="ECO:0000313" key="2">
    <source>
        <dbReference type="EMBL" id="ADK82298.1"/>
    </source>
</evidence>
<dbReference type="NCBIfam" id="NF047516">
    <property type="entry name" value="LA_3659_fam"/>
    <property type="match status" value="1"/>
</dbReference>
<evidence type="ECO:0000256" key="1">
    <source>
        <dbReference type="SAM" id="Coils"/>
    </source>
</evidence>
<dbReference type="NCBIfam" id="NF047514">
    <property type="entry name" value="SpiroCoCo_N"/>
    <property type="match status" value="1"/>
</dbReference>
<dbReference type="SUPFAM" id="SSF58113">
    <property type="entry name" value="Apolipoprotein A-I"/>
    <property type="match status" value="1"/>
</dbReference>
<reference evidence="2 3" key="1">
    <citation type="journal article" date="2010" name="Stand. Genomic Sci.">
        <title>Complete genome sequence of Spirochaeta smaragdinae type strain (SEBR 4228).</title>
        <authorList>
            <person name="Mavromatis K."/>
            <person name="Yasawong M."/>
            <person name="Chertkov O."/>
            <person name="Lapidus A."/>
            <person name="Lucas S."/>
            <person name="Nolan M."/>
            <person name="Del Rio T.G."/>
            <person name="Tice H."/>
            <person name="Cheng J.F."/>
            <person name="Pitluck S."/>
            <person name="Liolios K."/>
            <person name="Ivanova N."/>
            <person name="Tapia R."/>
            <person name="Han C."/>
            <person name="Bruce D."/>
            <person name="Goodwin L."/>
            <person name="Pati A."/>
            <person name="Chen A."/>
            <person name="Palaniappan K."/>
            <person name="Land M."/>
            <person name="Hauser L."/>
            <person name="Chang Y.J."/>
            <person name="Jeffries C.D."/>
            <person name="Detter J.C."/>
            <person name="Rohde M."/>
            <person name="Brambilla E."/>
            <person name="Spring S."/>
            <person name="Goker M."/>
            <person name="Sikorski J."/>
            <person name="Woyke T."/>
            <person name="Bristow J."/>
            <person name="Eisen J.A."/>
            <person name="Markowitz V."/>
            <person name="Hugenholtz P."/>
            <person name="Klenk H.P."/>
            <person name="Kyrpides N.C."/>
        </authorList>
    </citation>
    <scope>NUCLEOTIDE SEQUENCE [LARGE SCALE GENOMIC DNA]</scope>
    <source>
        <strain evidence="3">DSM 11293 / JCM 15392 / SEBR 4228</strain>
    </source>
</reference>